<dbReference type="EMBL" id="SPOI01000043">
    <property type="protein sequence ID" value="TIB39014.1"/>
    <property type="molecule type" value="Genomic_DNA"/>
</dbReference>
<dbReference type="Proteomes" id="UP000306954">
    <property type="component" value="Unassembled WGS sequence"/>
</dbReference>
<dbReference type="OrthoDB" id="10644296at2759"/>
<evidence type="ECO:0000313" key="5">
    <source>
        <dbReference type="Proteomes" id="UP000310689"/>
    </source>
</evidence>
<evidence type="ECO:0000313" key="3">
    <source>
        <dbReference type="EMBL" id="TIB39014.1"/>
    </source>
</evidence>
<feature type="region of interest" description="Disordered" evidence="1">
    <location>
        <begin position="209"/>
        <end position="234"/>
    </location>
</feature>
<organism evidence="2 4">
    <name type="scientific">Wallemia ichthyophaga</name>
    <dbReference type="NCBI Taxonomy" id="245174"/>
    <lineage>
        <taxon>Eukaryota</taxon>
        <taxon>Fungi</taxon>
        <taxon>Dikarya</taxon>
        <taxon>Basidiomycota</taxon>
        <taxon>Wallemiomycotina</taxon>
        <taxon>Wallemiomycetes</taxon>
        <taxon>Wallemiales</taxon>
        <taxon>Wallemiaceae</taxon>
        <taxon>Wallemia</taxon>
    </lineage>
</organism>
<evidence type="ECO:0000256" key="1">
    <source>
        <dbReference type="SAM" id="MobiDB-lite"/>
    </source>
</evidence>
<dbReference type="Proteomes" id="UP000310689">
    <property type="component" value="Unassembled WGS sequence"/>
</dbReference>
<evidence type="ECO:0000313" key="2">
    <source>
        <dbReference type="EMBL" id="TIB17444.1"/>
    </source>
</evidence>
<sequence length="234" mass="26552">MLCCIEICRLIVFDKRVCYRKLFHHTPLTPSLLHRPIDSISYKDVLYALFEPVCQYISDILRFLLWTPTTTKPKYGTVALDNPPDEPLLADVGAREHSPPLETPADEHKLAQYEAYLKEKKSRKAAKRFKKLLDSANNASSVSNANNTCTHNYKHLNGLNGPPTDVGSVDGSTWSGWSHSTCSPHEADSGSAFSLTQDDIADVKLHRQRYYSRQTKMQKMQETHNTRDTQKTQS</sequence>
<reference evidence="4 5" key="1">
    <citation type="submission" date="2019-03" db="EMBL/GenBank/DDBJ databases">
        <title>Sequencing 23 genomes of Wallemia ichthyophaga.</title>
        <authorList>
            <person name="Gostincar C."/>
        </authorList>
    </citation>
    <scope>NUCLEOTIDE SEQUENCE [LARGE SCALE GENOMIC DNA]</scope>
    <source>
        <strain evidence="3 5">EXF-6200</strain>
        <strain evidence="2 4">EXF-8621</strain>
    </source>
</reference>
<comment type="caution">
    <text evidence="2">The sequence shown here is derived from an EMBL/GenBank/DDBJ whole genome shotgun (WGS) entry which is preliminary data.</text>
</comment>
<proteinExistence type="predicted"/>
<feature type="compositionally biased region" description="Basic and acidic residues" evidence="1">
    <location>
        <begin position="219"/>
        <end position="234"/>
    </location>
</feature>
<dbReference type="EMBL" id="SPOF01000001">
    <property type="protein sequence ID" value="TIB17444.1"/>
    <property type="molecule type" value="Genomic_DNA"/>
</dbReference>
<dbReference type="AlphaFoldDB" id="A0A4V4M0M2"/>
<protein>
    <submittedName>
        <fullName evidence="2">Uncharacterized protein</fullName>
    </submittedName>
</protein>
<name>A0A4V4M0M2_WALIC</name>
<evidence type="ECO:0000313" key="4">
    <source>
        <dbReference type="Proteomes" id="UP000306954"/>
    </source>
</evidence>
<gene>
    <name evidence="3" type="ORF">E3P86_01321</name>
    <name evidence="2" type="ORF">E3P90_00092</name>
</gene>
<accession>A0A4V4M0M2</accession>